<comment type="caution">
    <text evidence="1">The sequence shown here is derived from an EMBL/GenBank/DDBJ whole genome shotgun (WGS) entry which is preliminary data.</text>
</comment>
<organism evidence="1 2">
    <name type="scientific">Streptomyces badius</name>
    <dbReference type="NCBI Taxonomy" id="1941"/>
    <lineage>
        <taxon>Bacteria</taxon>
        <taxon>Bacillati</taxon>
        <taxon>Actinomycetota</taxon>
        <taxon>Actinomycetes</taxon>
        <taxon>Kitasatosporales</taxon>
        <taxon>Streptomycetaceae</taxon>
        <taxon>Streptomyces</taxon>
    </lineage>
</organism>
<reference evidence="2" key="1">
    <citation type="journal article" date="2019" name="Int. J. Syst. Evol. Microbiol.">
        <title>The Global Catalogue of Microorganisms (GCM) 10K type strain sequencing project: providing services to taxonomists for standard genome sequencing and annotation.</title>
        <authorList>
            <consortium name="The Broad Institute Genomics Platform"/>
            <consortium name="The Broad Institute Genome Sequencing Center for Infectious Disease"/>
            <person name="Wu L."/>
            <person name="Ma J."/>
        </authorList>
    </citation>
    <scope>NUCLEOTIDE SEQUENCE [LARGE SCALE GENOMIC DNA]</scope>
    <source>
        <strain evidence="2">JCM 4350</strain>
    </source>
</reference>
<evidence type="ECO:0008006" key="3">
    <source>
        <dbReference type="Google" id="ProtNLM"/>
    </source>
</evidence>
<evidence type="ECO:0000313" key="2">
    <source>
        <dbReference type="Proteomes" id="UP000659767"/>
    </source>
</evidence>
<sequence>MARPELWDVDEERWVALGPLVPGVERWTRYPGRKRHPDRLVFQSILFVLRAGVG</sequence>
<proteinExistence type="predicted"/>
<name>A0ABQ2TCZ5_STRBA</name>
<protein>
    <recommendedName>
        <fullName evidence="3">Transposase</fullName>
    </recommendedName>
</protein>
<evidence type="ECO:0000313" key="1">
    <source>
        <dbReference type="EMBL" id="GGS60480.1"/>
    </source>
</evidence>
<accession>A0ABQ2TCZ5</accession>
<dbReference type="Proteomes" id="UP000659767">
    <property type="component" value="Unassembled WGS sequence"/>
</dbReference>
<gene>
    <name evidence="1" type="ORF">GCM10010253_38810</name>
</gene>
<keyword evidence="2" id="KW-1185">Reference proteome</keyword>
<dbReference type="EMBL" id="BMSZ01000011">
    <property type="protein sequence ID" value="GGS60480.1"/>
    <property type="molecule type" value="Genomic_DNA"/>
</dbReference>